<accession>A0AA38GZM8</accession>
<gene>
    <name evidence="2" type="ORF">MKK02DRAFT_41430</name>
</gene>
<feature type="compositionally biased region" description="Acidic residues" evidence="1">
    <location>
        <begin position="77"/>
        <end position="106"/>
    </location>
</feature>
<organism evidence="2 3">
    <name type="scientific">Dioszegia hungarica</name>
    <dbReference type="NCBI Taxonomy" id="4972"/>
    <lineage>
        <taxon>Eukaryota</taxon>
        <taxon>Fungi</taxon>
        <taxon>Dikarya</taxon>
        <taxon>Basidiomycota</taxon>
        <taxon>Agaricomycotina</taxon>
        <taxon>Tremellomycetes</taxon>
        <taxon>Tremellales</taxon>
        <taxon>Bulleribasidiaceae</taxon>
        <taxon>Dioszegia</taxon>
    </lineage>
</organism>
<sequence>MSALSLNPGKQLLARVRHFLPLLASSNEDLLQRAKENPSAVDIENTAGQDKVIEMDLGLGVFDVQGAAKGDMGPELDIPEDQEGAEDEDEDDEDEDEDEDMEEGSETDSSSSDSDSSPSTADSTPQPPR</sequence>
<feature type="region of interest" description="Disordered" evidence="1">
    <location>
        <begin position="66"/>
        <end position="129"/>
    </location>
</feature>
<reference evidence="2" key="1">
    <citation type="journal article" date="2022" name="G3 (Bethesda)">
        <title>High quality genome of the basidiomycete yeast Dioszegia hungarica PDD-24b-2 isolated from cloud water.</title>
        <authorList>
            <person name="Jarrige D."/>
            <person name="Haridas S."/>
            <person name="Bleykasten-Grosshans C."/>
            <person name="Joly M."/>
            <person name="Nadalig T."/>
            <person name="Sancelme M."/>
            <person name="Vuilleumier S."/>
            <person name="Grigoriev I.V."/>
            <person name="Amato P."/>
            <person name="Bringel F."/>
        </authorList>
    </citation>
    <scope>NUCLEOTIDE SEQUENCE</scope>
    <source>
        <strain evidence="2">PDD-24b-2</strain>
    </source>
</reference>
<dbReference type="EMBL" id="JAKWFO010000016">
    <property type="protein sequence ID" value="KAI9631802.1"/>
    <property type="molecule type" value="Genomic_DNA"/>
</dbReference>
<feature type="compositionally biased region" description="Low complexity" evidence="1">
    <location>
        <begin position="107"/>
        <end position="123"/>
    </location>
</feature>
<keyword evidence="3" id="KW-1185">Reference proteome</keyword>
<dbReference type="AlphaFoldDB" id="A0AA38GZM8"/>
<dbReference type="Proteomes" id="UP001164286">
    <property type="component" value="Unassembled WGS sequence"/>
</dbReference>
<evidence type="ECO:0000313" key="3">
    <source>
        <dbReference type="Proteomes" id="UP001164286"/>
    </source>
</evidence>
<protein>
    <submittedName>
        <fullName evidence="2">Uncharacterized protein</fullName>
    </submittedName>
</protein>
<dbReference type="Pfam" id="PF15370">
    <property type="entry name" value="NOPCHAP1"/>
    <property type="match status" value="1"/>
</dbReference>
<evidence type="ECO:0000313" key="2">
    <source>
        <dbReference type="EMBL" id="KAI9631802.1"/>
    </source>
</evidence>
<evidence type="ECO:0000256" key="1">
    <source>
        <dbReference type="SAM" id="MobiDB-lite"/>
    </source>
</evidence>
<dbReference type="GO" id="GO:0000492">
    <property type="term" value="P:box C/D snoRNP assembly"/>
    <property type="evidence" value="ECO:0007669"/>
    <property type="project" value="InterPro"/>
</dbReference>
<comment type="caution">
    <text evidence="2">The sequence shown here is derived from an EMBL/GenBank/DDBJ whole genome shotgun (WGS) entry which is preliminary data.</text>
</comment>
<dbReference type="PANTHER" id="PTHR28674:SF1">
    <property type="entry name" value="NOP PROTEIN CHAPERONE 1"/>
    <property type="match status" value="1"/>
</dbReference>
<name>A0AA38GZM8_9TREE</name>
<dbReference type="GO" id="GO:0062064">
    <property type="term" value="F:box C/D methylation guide snoRNP complex binding"/>
    <property type="evidence" value="ECO:0007669"/>
    <property type="project" value="TreeGrafter"/>
</dbReference>
<dbReference type="InterPro" id="IPR027921">
    <property type="entry name" value="NOPCHAP1"/>
</dbReference>
<dbReference type="RefSeq" id="XP_052941579.1">
    <property type="nucleotide sequence ID" value="XM_053091562.1"/>
</dbReference>
<proteinExistence type="predicted"/>
<dbReference type="PANTHER" id="PTHR28674">
    <property type="entry name" value="SIMILAR TO DNA SEGMENT, CHR 10, WAYNE STATE UNIVERSITY 102,-EXPRESSED"/>
    <property type="match status" value="1"/>
</dbReference>
<dbReference type="GeneID" id="77730767"/>